<reference evidence="2" key="1">
    <citation type="submission" date="2018-05" db="EMBL/GenBank/DDBJ databases">
        <authorList>
            <person name="Lanie J.A."/>
            <person name="Ng W.-L."/>
            <person name="Kazmierczak K.M."/>
            <person name="Andrzejewski T.M."/>
            <person name="Davidsen T.M."/>
            <person name="Wayne K.J."/>
            <person name="Tettelin H."/>
            <person name="Glass J.I."/>
            <person name="Rusch D."/>
            <person name="Podicherti R."/>
            <person name="Tsui H.-C.T."/>
            <person name="Winkler M.E."/>
        </authorList>
    </citation>
    <scope>NUCLEOTIDE SEQUENCE</scope>
</reference>
<protein>
    <recommendedName>
        <fullName evidence="1">Amine oxidase domain-containing protein</fullName>
    </recommendedName>
</protein>
<proteinExistence type="predicted"/>
<evidence type="ECO:0000313" key="2">
    <source>
        <dbReference type="EMBL" id="SVA79032.1"/>
    </source>
</evidence>
<dbReference type="GO" id="GO:0016491">
    <property type="term" value="F:oxidoreductase activity"/>
    <property type="evidence" value="ECO:0007669"/>
    <property type="project" value="InterPro"/>
</dbReference>
<evidence type="ECO:0000259" key="1">
    <source>
        <dbReference type="Pfam" id="PF01593"/>
    </source>
</evidence>
<name>A0A381YQW6_9ZZZZ</name>
<dbReference type="Pfam" id="PF01593">
    <property type="entry name" value="Amino_oxidase"/>
    <property type="match status" value="1"/>
</dbReference>
<dbReference type="EMBL" id="UINC01018753">
    <property type="protein sequence ID" value="SVA79032.1"/>
    <property type="molecule type" value="Genomic_DNA"/>
</dbReference>
<dbReference type="Gene3D" id="3.50.50.60">
    <property type="entry name" value="FAD/NAD(P)-binding domain"/>
    <property type="match status" value="1"/>
</dbReference>
<dbReference type="InterPro" id="IPR050464">
    <property type="entry name" value="Zeta_carotene_desat/Oxidored"/>
</dbReference>
<accession>A0A381YQW6</accession>
<dbReference type="InterPro" id="IPR036188">
    <property type="entry name" value="FAD/NAD-bd_sf"/>
</dbReference>
<gene>
    <name evidence="2" type="ORF">METZ01_LOCUS131886</name>
</gene>
<organism evidence="2">
    <name type="scientific">marine metagenome</name>
    <dbReference type="NCBI Taxonomy" id="408172"/>
    <lineage>
        <taxon>unclassified sequences</taxon>
        <taxon>metagenomes</taxon>
        <taxon>ecological metagenomes</taxon>
    </lineage>
</organism>
<dbReference type="PANTHER" id="PTHR42923">
    <property type="entry name" value="PROTOPORPHYRINOGEN OXIDASE"/>
    <property type="match status" value="1"/>
</dbReference>
<dbReference type="Gene3D" id="3.90.660.10">
    <property type="match status" value="1"/>
</dbReference>
<dbReference type="Gene3D" id="1.10.405.10">
    <property type="entry name" value="Guanine Nucleotide Dissociation Inhibitor, domain 1"/>
    <property type="match status" value="1"/>
</dbReference>
<feature type="domain" description="Amine oxidase" evidence="1">
    <location>
        <begin position="10"/>
        <end position="433"/>
    </location>
</feature>
<dbReference type="SUPFAM" id="SSF51905">
    <property type="entry name" value="FAD/NAD(P)-binding domain"/>
    <property type="match status" value="1"/>
</dbReference>
<dbReference type="AlphaFoldDB" id="A0A381YQW6"/>
<sequence length="438" mass="48573">MKITVIGAGLAGLTAAHRLQQAGFSVNVLERAQFPGGRMAEAHDVGLNYLTGARLIYSFSKSVMGLVREFDLTDQLCRGLTTPVSTCSQAGEYSVQIGPGPGLMFNSRLSYGQRWRLLQMAAGMAGRRFSTNPDRLLDWQHHDEGTLYEYLNQRSLDQVSRIYIEPVFRGARGWRMTDVSPVFFLSTTAHMYGAHAYTFDDGIGLLTERLARNLDVTYSADVKNVSRAVSGGSEFSYELNGLLQSTHADLVICAVPGSLPLRIVSMPTPEESQFFKCVKYNSGYILHFGIDRPVEPYVRFFSPDVNASIAAVEVVDQSRISSSYLSRISVYLSPEAVIQLRTQPVVEGELPAIWNDLPDDVARHLELGYGHVIQQRIENMLPLFYPGYLKELSAFERYQTSGKKQIYYAGDYMSHALLGGACRSGEDVAQAVISDWAG</sequence>
<dbReference type="InterPro" id="IPR002937">
    <property type="entry name" value="Amino_oxidase"/>
</dbReference>